<name>A0A6C0CXD1_9ZZZZ</name>
<dbReference type="InterPro" id="IPR002921">
    <property type="entry name" value="Fungal_lipase-type"/>
</dbReference>
<dbReference type="PANTHER" id="PTHR45856">
    <property type="entry name" value="ALPHA/BETA-HYDROLASES SUPERFAMILY PROTEIN"/>
    <property type="match status" value="1"/>
</dbReference>
<sequence>MSNIPLISYICSILSRLVYFNNNNFLDKYKDIFSLPEFKKQVLKIKTLNQTSIFNPKINNIIPISRSINKILHKKKSIYSEDSNVKYIIISTSNYSSVFVIADKSINTIFVVFRGTSSPKSGLSYSKLSSSLPYKTCVDSDNAYLLGIFKIVAEIYYTINESINYLASDFLSSKKFKLVSTGHSLGGACAQLFSYFWLKKNKSSKVTCITIGAPRVINGEVANQFENFIKDKNLFFQRIVTNGDPITYLPPKTNKTNEDRTYFHMDEKFSLPNLVLFCSNYKTTKKINCSHKPRTVKKKLINHSSYLAISYDNASQGLIDTTKEIKRDKLGNTICRIIIGGNMPESKVSFFNLQEVKTPNLTDLQVFQKKLAKMIMMDYIHQDIYMNKKLFKQILDSNEPLQEDLNPLQFSSLISLDITHKPYDNLICI</sequence>
<organism evidence="2">
    <name type="scientific">viral metagenome</name>
    <dbReference type="NCBI Taxonomy" id="1070528"/>
    <lineage>
        <taxon>unclassified sequences</taxon>
        <taxon>metagenomes</taxon>
        <taxon>organismal metagenomes</taxon>
    </lineage>
</organism>
<dbReference type="PANTHER" id="PTHR45856:SF24">
    <property type="entry name" value="FUNGAL LIPASE-LIKE DOMAIN-CONTAINING PROTEIN"/>
    <property type="match status" value="1"/>
</dbReference>
<dbReference type="GO" id="GO:0006629">
    <property type="term" value="P:lipid metabolic process"/>
    <property type="evidence" value="ECO:0007669"/>
    <property type="project" value="InterPro"/>
</dbReference>
<proteinExistence type="predicted"/>
<evidence type="ECO:0000313" key="2">
    <source>
        <dbReference type="EMBL" id="QHT08620.1"/>
    </source>
</evidence>
<dbReference type="InterPro" id="IPR051218">
    <property type="entry name" value="Sec_MonoDiacylglyc_Lipase"/>
</dbReference>
<dbReference type="EMBL" id="MN739499">
    <property type="protein sequence ID" value="QHT08620.1"/>
    <property type="molecule type" value="Genomic_DNA"/>
</dbReference>
<dbReference type="InterPro" id="IPR029058">
    <property type="entry name" value="AB_hydrolase_fold"/>
</dbReference>
<dbReference type="Gene3D" id="3.40.50.1820">
    <property type="entry name" value="alpha/beta hydrolase"/>
    <property type="match status" value="1"/>
</dbReference>
<accession>A0A6C0CXD1</accession>
<dbReference type="CDD" id="cd00519">
    <property type="entry name" value="Lipase_3"/>
    <property type="match status" value="1"/>
</dbReference>
<dbReference type="AlphaFoldDB" id="A0A6C0CXD1"/>
<dbReference type="SUPFAM" id="SSF53474">
    <property type="entry name" value="alpha/beta-Hydrolases"/>
    <property type="match status" value="1"/>
</dbReference>
<protein>
    <recommendedName>
        <fullName evidence="1">Fungal lipase-type domain-containing protein</fullName>
    </recommendedName>
</protein>
<evidence type="ECO:0000259" key="1">
    <source>
        <dbReference type="Pfam" id="PF01764"/>
    </source>
</evidence>
<dbReference type="Pfam" id="PF01764">
    <property type="entry name" value="Lipase_3"/>
    <property type="match status" value="1"/>
</dbReference>
<reference evidence="2" key="1">
    <citation type="journal article" date="2020" name="Nature">
        <title>Giant virus diversity and host interactions through global metagenomics.</title>
        <authorList>
            <person name="Schulz F."/>
            <person name="Roux S."/>
            <person name="Paez-Espino D."/>
            <person name="Jungbluth S."/>
            <person name="Walsh D.A."/>
            <person name="Denef V.J."/>
            <person name="McMahon K.D."/>
            <person name="Konstantinidis K.T."/>
            <person name="Eloe-Fadrosh E.A."/>
            <person name="Kyrpides N.C."/>
            <person name="Woyke T."/>
        </authorList>
    </citation>
    <scope>NUCLEOTIDE SEQUENCE</scope>
    <source>
        <strain evidence="2">GVMAG-M-3300023109-53</strain>
    </source>
</reference>
<feature type="domain" description="Fungal lipase-type" evidence="1">
    <location>
        <begin position="110"/>
        <end position="252"/>
    </location>
</feature>